<dbReference type="STRING" id="293826.Amet_2523"/>
<evidence type="ECO:0000259" key="11">
    <source>
        <dbReference type="PROSITE" id="PS51898"/>
    </source>
</evidence>
<feature type="active site" evidence="10">
    <location>
        <position position="146"/>
    </location>
</feature>
<comment type="subunit">
    <text evidence="10">Forms a cyclic heterotetrameric complex composed of two molecules of XerC and two molecules of XerD.</text>
</comment>
<organism evidence="13 14">
    <name type="scientific">Alkaliphilus metalliredigens (strain QYMF)</name>
    <dbReference type="NCBI Taxonomy" id="293826"/>
    <lineage>
        <taxon>Bacteria</taxon>
        <taxon>Bacillati</taxon>
        <taxon>Bacillota</taxon>
        <taxon>Clostridia</taxon>
        <taxon>Peptostreptococcales</taxon>
        <taxon>Natronincolaceae</taxon>
        <taxon>Alkaliphilus</taxon>
    </lineage>
</organism>
<dbReference type="AlphaFoldDB" id="A6TR58"/>
<dbReference type="InterPro" id="IPR011932">
    <property type="entry name" value="Recomb_XerD"/>
</dbReference>
<evidence type="ECO:0000259" key="12">
    <source>
        <dbReference type="PROSITE" id="PS51900"/>
    </source>
</evidence>
<dbReference type="NCBIfam" id="NF001399">
    <property type="entry name" value="PRK00283.1"/>
    <property type="match status" value="1"/>
</dbReference>
<dbReference type="Pfam" id="PF02899">
    <property type="entry name" value="Phage_int_SAM_1"/>
    <property type="match status" value="1"/>
</dbReference>
<dbReference type="KEGG" id="amt:Amet_2523"/>
<dbReference type="Gene3D" id="1.10.150.130">
    <property type="match status" value="1"/>
</dbReference>
<dbReference type="NCBIfam" id="NF040815">
    <property type="entry name" value="recomb_XerA_Arch"/>
    <property type="match status" value="1"/>
</dbReference>
<evidence type="ECO:0000256" key="9">
    <source>
        <dbReference type="ARBA" id="ARBA00023306"/>
    </source>
</evidence>
<dbReference type="Proteomes" id="UP000001572">
    <property type="component" value="Chromosome"/>
</dbReference>
<evidence type="ECO:0000256" key="7">
    <source>
        <dbReference type="ARBA" id="ARBA00023125"/>
    </source>
</evidence>
<dbReference type="HOGENOM" id="CLU_027562_9_6_9"/>
<dbReference type="Pfam" id="PF00589">
    <property type="entry name" value="Phage_integrase"/>
    <property type="match status" value="1"/>
</dbReference>
<dbReference type="EMBL" id="CP000724">
    <property type="protein sequence ID" value="ABR48676.1"/>
    <property type="molecule type" value="Genomic_DNA"/>
</dbReference>
<dbReference type="InterPro" id="IPR002104">
    <property type="entry name" value="Integrase_catalytic"/>
</dbReference>
<dbReference type="PANTHER" id="PTHR30349:SF81">
    <property type="entry name" value="TYROSINE RECOMBINASE XERC"/>
    <property type="match status" value="1"/>
</dbReference>
<evidence type="ECO:0000256" key="8">
    <source>
        <dbReference type="ARBA" id="ARBA00023172"/>
    </source>
</evidence>
<comment type="caution">
    <text evidence="10">Lacks conserved residue(s) required for the propagation of feature annotation.</text>
</comment>
<dbReference type="GO" id="GO:0051301">
    <property type="term" value="P:cell division"/>
    <property type="evidence" value="ECO:0007669"/>
    <property type="project" value="UniProtKB-KW"/>
</dbReference>
<dbReference type="InterPro" id="IPR004107">
    <property type="entry name" value="Integrase_SAM-like_N"/>
</dbReference>
<sequence length="294" mass="33896">MDILINNFIIYLKNEKHLSTNTLESYKRDVKQFTSYLAGSDIHDIEETTKTTIITYLFYLQKEGRAASTISRSLASLRSFYHYLLLHKKVDIDPTFNLESPKMVKKPPNILTLEEVELLLQQPLNTTPKGIRDKAMLELLYATGIRVTELISLNLEDVNVNLGYIRCCNNTKERVIPIGTLSLIALQKYINYYRDAFTKDNEEKSLFLNYHGGRLTRQGFWKIIKVYTKQAAIEKSITPHTLRHSFATHLIENGADLKSVQEMLGHSDISTTQVYAQLTKHKIKDVYNKTHPRA</sequence>
<dbReference type="RefSeq" id="WP_012063651.1">
    <property type="nucleotide sequence ID" value="NC_009633.1"/>
</dbReference>
<comment type="function">
    <text evidence="10">Site-specific tyrosine recombinase, which acts by catalyzing the cutting and rejoining of the recombining DNA molecules. The XerC-XerD complex is essential to convert dimers of the bacterial chromosome into monomers to permit their segregation at cell division. It also contributes to the segregational stability of plasmids.</text>
</comment>
<keyword evidence="9 10" id="KW-0131">Cell cycle</keyword>
<dbReference type="Gene3D" id="1.10.443.10">
    <property type="entry name" value="Intergrase catalytic core"/>
    <property type="match status" value="1"/>
</dbReference>
<reference evidence="14" key="1">
    <citation type="journal article" date="2016" name="Genome Announc.">
        <title>Complete genome sequence of Alkaliphilus metalliredigens strain QYMF, an alkaliphilic and metal-reducing bacterium isolated from borax-contaminated leachate ponds.</title>
        <authorList>
            <person name="Hwang C."/>
            <person name="Copeland A."/>
            <person name="Lucas S."/>
            <person name="Lapidus A."/>
            <person name="Barry K."/>
            <person name="Detter J.C."/>
            <person name="Glavina Del Rio T."/>
            <person name="Hammon N."/>
            <person name="Israni S."/>
            <person name="Dalin E."/>
            <person name="Tice H."/>
            <person name="Pitluck S."/>
            <person name="Chertkov O."/>
            <person name="Brettin T."/>
            <person name="Bruce D."/>
            <person name="Han C."/>
            <person name="Schmutz J."/>
            <person name="Larimer F."/>
            <person name="Land M.L."/>
            <person name="Hauser L."/>
            <person name="Kyrpides N."/>
            <person name="Mikhailova N."/>
            <person name="Ye Q."/>
            <person name="Zhou J."/>
            <person name="Richardson P."/>
            <person name="Fields M.W."/>
        </authorList>
    </citation>
    <scope>NUCLEOTIDE SEQUENCE [LARGE SCALE GENOMIC DNA]</scope>
    <source>
        <strain evidence="14">QYMF</strain>
    </source>
</reference>
<accession>A6TR58</accession>
<dbReference type="InterPro" id="IPR044068">
    <property type="entry name" value="CB"/>
</dbReference>
<dbReference type="InterPro" id="IPR050090">
    <property type="entry name" value="Tyrosine_recombinase_XerCD"/>
</dbReference>
<feature type="domain" description="Core-binding (CB)" evidence="12">
    <location>
        <begin position="1"/>
        <end position="85"/>
    </location>
</feature>
<feature type="active site" evidence="10">
    <location>
        <position position="243"/>
    </location>
</feature>
<feature type="active site" evidence="10">
    <location>
        <position position="240"/>
    </location>
</feature>
<evidence type="ECO:0000256" key="4">
    <source>
        <dbReference type="ARBA" id="ARBA00022618"/>
    </source>
</evidence>
<dbReference type="SUPFAM" id="SSF56349">
    <property type="entry name" value="DNA breaking-rejoining enzymes"/>
    <property type="match status" value="1"/>
</dbReference>
<keyword evidence="6 10" id="KW-0229">DNA integration</keyword>
<comment type="subcellular location">
    <subcellularLocation>
        <location evidence="1 10">Cytoplasm</location>
    </subcellularLocation>
</comment>
<dbReference type="PANTHER" id="PTHR30349">
    <property type="entry name" value="PHAGE INTEGRASE-RELATED"/>
    <property type="match status" value="1"/>
</dbReference>
<keyword evidence="8 10" id="KW-0233">DNA recombination</keyword>
<keyword evidence="7 10" id="KW-0238">DNA-binding</keyword>
<evidence type="ECO:0000256" key="1">
    <source>
        <dbReference type="ARBA" id="ARBA00004496"/>
    </source>
</evidence>
<evidence type="ECO:0000256" key="10">
    <source>
        <dbReference type="HAMAP-Rule" id="MF_01808"/>
    </source>
</evidence>
<feature type="active site" description="O-(3'-phospho-DNA)-tyrosine intermediate" evidence="10">
    <location>
        <position position="275"/>
    </location>
</feature>
<dbReference type="CDD" id="cd00798">
    <property type="entry name" value="INT_XerDC_C"/>
    <property type="match status" value="1"/>
</dbReference>
<evidence type="ECO:0000313" key="14">
    <source>
        <dbReference type="Proteomes" id="UP000001572"/>
    </source>
</evidence>
<dbReference type="PROSITE" id="PS51898">
    <property type="entry name" value="TYR_RECOMBINASE"/>
    <property type="match status" value="1"/>
</dbReference>
<gene>
    <name evidence="10" type="primary">xerC</name>
    <name evidence="13" type="ordered locus">Amet_2523</name>
</gene>
<protein>
    <recommendedName>
        <fullName evidence="10">Tyrosine recombinase XerC</fullName>
    </recommendedName>
</protein>
<evidence type="ECO:0000256" key="5">
    <source>
        <dbReference type="ARBA" id="ARBA00022829"/>
    </source>
</evidence>
<evidence type="ECO:0000256" key="3">
    <source>
        <dbReference type="ARBA" id="ARBA00022490"/>
    </source>
</evidence>
<proteinExistence type="inferred from homology"/>
<dbReference type="eggNOG" id="COG4974">
    <property type="taxonomic scope" value="Bacteria"/>
</dbReference>
<dbReference type="GO" id="GO:0009037">
    <property type="term" value="F:tyrosine-based site-specific recombinase activity"/>
    <property type="evidence" value="ECO:0007669"/>
    <property type="project" value="UniProtKB-UniRule"/>
</dbReference>
<evidence type="ECO:0000256" key="6">
    <source>
        <dbReference type="ARBA" id="ARBA00022908"/>
    </source>
</evidence>
<dbReference type="InterPro" id="IPR010998">
    <property type="entry name" value="Integrase_recombinase_N"/>
</dbReference>
<keyword evidence="3 10" id="KW-0963">Cytoplasm</keyword>
<name>A6TR58_ALKMQ</name>
<dbReference type="NCBIfam" id="TIGR02225">
    <property type="entry name" value="recomb_XerD"/>
    <property type="match status" value="1"/>
</dbReference>
<feature type="domain" description="Tyr recombinase" evidence="11">
    <location>
        <begin position="106"/>
        <end position="288"/>
    </location>
</feature>
<dbReference type="GO" id="GO:0007059">
    <property type="term" value="P:chromosome segregation"/>
    <property type="evidence" value="ECO:0007669"/>
    <property type="project" value="UniProtKB-UniRule"/>
</dbReference>
<dbReference type="GO" id="GO:0006313">
    <property type="term" value="P:DNA transposition"/>
    <property type="evidence" value="ECO:0007669"/>
    <property type="project" value="UniProtKB-UniRule"/>
</dbReference>
<dbReference type="OrthoDB" id="9801717at2"/>
<keyword evidence="4 10" id="KW-0132">Cell division</keyword>
<comment type="similarity">
    <text evidence="2">Belongs to the 'phage' integrase family. XerD subfamily.</text>
</comment>
<keyword evidence="14" id="KW-1185">Reference proteome</keyword>
<dbReference type="GO" id="GO:0005737">
    <property type="term" value="C:cytoplasm"/>
    <property type="evidence" value="ECO:0007669"/>
    <property type="project" value="UniProtKB-SubCell"/>
</dbReference>
<keyword evidence="5 10" id="KW-0159">Chromosome partition</keyword>
<dbReference type="HAMAP" id="MF_01808">
    <property type="entry name" value="Recomb_XerC_XerD"/>
    <property type="match status" value="1"/>
</dbReference>
<feature type="active site" evidence="10">
    <location>
        <position position="266"/>
    </location>
</feature>
<evidence type="ECO:0000256" key="2">
    <source>
        <dbReference type="ARBA" id="ARBA00010450"/>
    </source>
</evidence>
<dbReference type="InterPro" id="IPR011010">
    <property type="entry name" value="DNA_brk_join_enz"/>
</dbReference>
<dbReference type="InterPro" id="IPR013762">
    <property type="entry name" value="Integrase-like_cat_sf"/>
</dbReference>
<dbReference type="PROSITE" id="PS51900">
    <property type="entry name" value="CB"/>
    <property type="match status" value="1"/>
</dbReference>
<evidence type="ECO:0000313" key="13">
    <source>
        <dbReference type="EMBL" id="ABR48676.1"/>
    </source>
</evidence>
<dbReference type="GO" id="GO:0003677">
    <property type="term" value="F:DNA binding"/>
    <property type="evidence" value="ECO:0007669"/>
    <property type="project" value="UniProtKB-UniRule"/>
</dbReference>
<comment type="similarity">
    <text evidence="10">Belongs to the 'phage' integrase family. XerC subfamily.</text>
</comment>
<dbReference type="InterPro" id="IPR023009">
    <property type="entry name" value="Tyrosine_recombinase_XerC/XerD"/>
</dbReference>